<gene>
    <name evidence="5" type="ORF">GFK26_18535</name>
</gene>
<dbReference type="Pfam" id="PF09718">
    <property type="entry name" value="Tape_meas_lam_C"/>
    <property type="match status" value="1"/>
</dbReference>
<protein>
    <submittedName>
        <fullName evidence="5">Tape measure protein</fullName>
    </submittedName>
</protein>
<evidence type="ECO:0000313" key="5">
    <source>
        <dbReference type="EMBL" id="QFZ84625.1"/>
    </source>
</evidence>
<dbReference type="InterPro" id="IPR053058">
    <property type="entry name" value="Mulikevirus_tape_measure"/>
</dbReference>
<organism evidence="5 6">
    <name type="scientific">Variovorax paradoxus</name>
    <dbReference type="NCBI Taxonomy" id="34073"/>
    <lineage>
        <taxon>Bacteria</taxon>
        <taxon>Pseudomonadati</taxon>
        <taxon>Pseudomonadota</taxon>
        <taxon>Betaproteobacteria</taxon>
        <taxon>Burkholderiales</taxon>
        <taxon>Comamonadaceae</taxon>
        <taxon>Variovorax</taxon>
    </lineage>
</organism>
<dbReference type="PANTHER" id="PTHR38812">
    <property type="entry name" value="MU-LIKE PROPHAGE FLUMU PROTEIN GP42"/>
    <property type="match status" value="1"/>
</dbReference>
<dbReference type="RefSeq" id="WP_153283247.1">
    <property type="nucleotide sequence ID" value="NZ_CP045644.1"/>
</dbReference>
<dbReference type="InterPro" id="IPR006431">
    <property type="entry name" value="Phage_tape_meas_C"/>
</dbReference>
<dbReference type="PANTHER" id="PTHR38812:SF2">
    <property type="entry name" value="MU-LIKE PROPHAGE FLUMU PROTEIN GP42"/>
    <property type="match status" value="1"/>
</dbReference>
<dbReference type="EMBL" id="CP045644">
    <property type="protein sequence ID" value="QFZ84625.1"/>
    <property type="molecule type" value="Genomic_DNA"/>
</dbReference>
<evidence type="ECO:0000256" key="2">
    <source>
        <dbReference type="SAM" id="MobiDB-lite"/>
    </source>
</evidence>
<sequence length="1286" mass="136999">MSANGGQIVVEFVVDNSNGLISIKQSGTALKELKSTLDLTANSVQKLEQQNDSLGRKFRDIVLTMGNLRFVAMDVNDVFLRLPTAILRSAGELEKMQVLMQGLSKEITKAGKIAEGQKGFNFVTTMAKNAPFELKALADTFVKFKTAGIDPTNGSMQALVDSVAKFGGTGESLKRASVAIQQMAGKGVVSMEELRQQLGEAVPTAMQDMADQMGMSMGELANAVSKGTLAAGPALDKMLLRMKVNNTGAAKEMMETWVGLGERLKTEFSLMAKTIAESDFGKAASESVKELITALGTDEAKRFADTIGTELGEAVRLIVSFIKTLIEYRGEIKLAAEAWIAYKVATSFFAPMVRSMAEGTGKISEGFRNQIAAANQAAASRQAASLREITASRESALAAERASLATIAAKEREVIAQSRAIDAMLAKQAVLDAAMRAKKGAEVIVPAMAGLPGLAGAQSAATVTKAQKDLTDQIARQNLASTAARAELNALAYAHNGLANNVITTTTQMRALESTTVAATGAQRAMAMGASALRAGLALIGGGVGLVTIALIAGIAMWSKWARAAEEAQARKRRAEKKLSTQEDIDATTGDLKSAQAELAKREMFNNSTGIFLPKNASAADNARAAKELENRQRAVDEQRRKVEDLIKTQSMQRQSLRESEARDEAEGMRKQSETIIDASKAATEAQLNESRARQSKLTANDKKTIAARAAETKIQTDLVIGQKKIENAQLQKLLDDSKAIINGAGPETTKDAARLRVAELSSQMKANTDEIVQMVKAQDEKIEYVTKEKKGGKGKAAPIGYDKVDALIGGLAGQKAELQAEIDSFNATAGMVDKGLAAAAKIDAQAKSGRFKHRGEDGKSVSDISPEQLNNAKKLAQDVAEMQEAMSIAQRIAATGRDIGEDYAQAIKIIANPLGEISVADRGKTGAFEDMLNKAGVDLDRVAERMGKTRAQFEQDINKIKGDLATVDLAKPVQEMVTETQRMNLDLILNDRDRTRAQLELERNMYVAKMSMRIQYLKDHKAGTAEILAAEQALANWQIANAQTIGEKLKTPMQKMADQWRDSTKAMEDATAQWAQQGMDAFINFTKTGKLEWQSLVTDILAGYLKIQMQKELTGLLNIGSSGSSGAAGAAASVASSAASSGGGGFWSSLGTWVSGLFSFADGGVMSQLGSVPLRKYAKGGVATSPQLALYGEGSMNEAFVPLPDGRSIPVTMKSDGQAGEDRGQPATGEAPNVTVNVINQTGQNVTAQQGATRFDGRQMILDVVLSSMRQPGSFRDGMLGAVGG</sequence>
<dbReference type="NCBIfam" id="TIGR02675">
    <property type="entry name" value="tape_meas_nterm"/>
    <property type="match status" value="1"/>
</dbReference>
<dbReference type="Proteomes" id="UP000326780">
    <property type="component" value="Chromosome"/>
</dbReference>
<feature type="domain" description="Tape measure protein N-terminal" evidence="4">
    <location>
        <begin position="86"/>
        <end position="276"/>
    </location>
</feature>
<name>A0A5Q0M7Y4_VARPD</name>
<feature type="region of interest" description="Disordered" evidence="2">
    <location>
        <begin position="848"/>
        <end position="867"/>
    </location>
</feature>
<dbReference type="InterPro" id="IPR013491">
    <property type="entry name" value="Tape_meas_N"/>
</dbReference>
<evidence type="ECO:0000256" key="1">
    <source>
        <dbReference type="SAM" id="Coils"/>
    </source>
</evidence>
<dbReference type="Pfam" id="PF20155">
    <property type="entry name" value="TMP_3"/>
    <property type="match status" value="1"/>
</dbReference>
<evidence type="ECO:0000259" key="3">
    <source>
        <dbReference type="Pfam" id="PF09718"/>
    </source>
</evidence>
<evidence type="ECO:0000259" key="4">
    <source>
        <dbReference type="Pfam" id="PF20155"/>
    </source>
</evidence>
<feature type="coiled-coil region" evidence="1">
    <location>
        <begin position="30"/>
        <end position="57"/>
    </location>
</feature>
<reference evidence="5 6" key="1">
    <citation type="submission" date="2019-10" db="EMBL/GenBank/DDBJ databases">
        <title>Complete genome sequence of Variovorax paradoxus 5C-2.</title>
        <authorList>
            <person name="Gogoleva N.E."/>
            <person name="Balkin A.S."/>
        </authorList>
    </citation>
    <scope>NUCLEOTIDE SEQUENCE [LARGE SCALE GENOMIC DNA]</scope>
    <source>
        <strain evidence="5 6">5C-2</strain>
    </source>
</reference>
<proteinExistence type="predicted"/>
<accession>A0A5Q0M7Y4</accession>
<feature type="region of interest" description="Disordered" evidence="2">
    <location>
        <begin position="630"/>
        <end position="673"/>
    </location>
</feature>
<feature type="domain" description="Bacteriophage tail tape measure C-terminal" evidence="3">
    <location>
        <begin position="1054"/>
        <end position="1118"/>
    </location>
</feature>
<keyword evidence="1" id="KW-0175">Coiled coil</keyword>
<evidence type="ECO:0000313" key="6">
    <source>
        <dbReference type="Proteomes" id="UP000326780"/>
    </source>
</evidence>
<feature type="compositionally biased region" description="Basic and acidic residues" evidence="2">
    <location>
        <begin position="630"/>
        <end position="647"/>
    </location>
</feature>
<feature type="compositionally biased region" description="Basic and acidic residues" evidence="2">
    <location>
        <begin position="656"/>
        <end position="673"/>
    </location>
</feature>